<protein>
    <submittedName>
        <fullName evidence="9">Efflux RND transporter periplasmic adaptor subunit</fullName>
    </submittedName>
</protein>
<dbReference type="InterPro" id="IPR006143">
    <property type="entry name" value="RND_pump_MFP"/>
</dbReference>
<evidence type="ECO:0000313" key="9">
    <source>
        <dbReference type="EMBL" id="MCQ8279414.1"/>
    </source>
</evidence>
<organism evidence="9 10">
    <name type="scientific">Endosaccharibacter trunci</name>
    <dbReference type="NCBI Taxonomy" id="2812733"/>
    <lineage>
        <taxon>Bacteria</taxon>
        <taxon>Pseudomonadati</taxon>
        <taxon>Pseudomonadota</taxon>
        <taxon>Alphaproteobacteria</taxon>
        <taxon>Acetobacterales</taxon>
        <taxon>Acetobacteraceae</taxon>
        <taxon>Endosaccharibacter</taxon>
    </lineage>
</organism>
<dbReference type="InterPro" id="IPR058626">
    <property type="entry name" value="MdtA-like_b-barrel"/>
</dbReference>
<feature type="domain" description="Multidrug resistance protein MdtA-like barrel-sandwich hybrid" evidence="6">
    <location>
        <begin position="83"/>
        <end position="215"/>
    </location>
</feature>
<reference evidence="9 10" key="1">
    <citation type="submission" date="2022-06" db="EMBL/GenBank/DDBJ databases">
        <title>Endosaccharibacter gen. nov., sp. nov., endophytic bacteria isolated from sugarcane.</title>
        <authorList>
            <person name="Pitiwittayakul N."/>
            <person name="Yukphan P."/>
            <person name="Charoenyingcharoen P."/>
            <person name="Tanasupawat S."/>
        </authorList>
    </citation>
    <scope>NUCLEOTIDE SEQUENCE [LARGE SCALE GENOMIC DNA]</scope>
    <source>
        <strain evidence="9 10">KSS8</strain>
    </source>
</reference>
<dbReference type="Pfam" id="PF25944">
    <property type="entry name" value="Beta-barrel_RND"/>
    <property type="match status" value="1"/>
</dbReference>
<evidence type="ECO:0000313" key="10">
    <source>
        <dbReference type="Proteomes" id="UP001524587"/>
    </source>
</evidence>
<evidence type="ECO:0000256" key="4">
    <source>
        <dbReference type="SAM" id="Phobius"/>
    </source>
</evidence>
<evidence type="ECO:0000259" key="6">
    <source>
        <dbReference type="Pfam" id="PF25917"/>
    </source>
</evidence>
<dbReference type="PANTHER" id="PTHR30158">
    <property type="entry name" value="ACRA/E-RELATED COMPONENT OF DRUG EFFLUX TRANSPORTER"/>
    <property type="match status" value="1"/>
</dbReference>
<evidence type="ECO:0000256" key="3">
    <source>
        <dbReference type="SAM" id="Coils"/>
    </source>
</evidence>
<feature type="coiled-coil region" evidence="3">
    <location>
        <begin position="123"/>
        <end position="183"/>
    </location>
</feature>
<dbReference type="Gene3D" id="2.40.50.100">
    <property type="match status" value="1"/>
</dbReference>
<feature type="domain" description="Multidrug resistance protein MdtA-like beta-barrel" evidence="7">
    <location>
        <begin position="234"/>
        <end position="319"/>
    </location>
</feature>
<dbReference type="Pfam" id="PF25876">
    <property type="entry name" value="HH_MFP_RND"/>
    <property type="match status" value="1"/>
</dbReference>
<feature type="domain" description="Multidrug resistance protein MdtA-like C-terminal permuted SH3" evidence="8">
    <location>
        <begin position="325"/>
        <end position="383"/>
    </location>
</feature>
<keyword evidence="3" id="KW-0175">Coiled coil</keyword>
<dbReference type="EMBL" id="JAMSKV010000012">
    <property type="protein sequence ID" value="MCQ8279414.1"/>
    <property type="molecule type" value="Genomic_DNA"/>
</dbReference>
<dbReference type="Pfam" id="PF25967">
    <property type="entry name" value="RND-MFP_C"/>
    <property type="match status" value="1"/>
</dbReference>
<dbReference type="Gene3D" id="1.10.287.470">
    <property type="entry name" value="Helix hairpin bin"/>
    <property type="match status" value="1"/>
</dbReference>
<dbReference type="PANTHER" id="PTHR30158:SF24">
    <property type="entry name" value="HLYD FAMILY SECRETION PROTEIN"/>
    <property type="match status" value="1"/>
</dbReference>
<name>A0ABT1W961_9PROT</name>
<dbReference type="Gene3D" id="2.40.30.170">
    <property type="match status" value="1"/>
</dbReference>
<accession>A0ABT1W961</accession>
<dbReference type="SUPFAM" id="SSF111369">
    <property type="entry name" value="HlyD-like secretion proteins"/>
    <property type="match status" value="1"/>
</dbReference>
<dbReference type="Proteomes" id="UP001524587">
    <property type="component" value="Unassembled WGS sequence"/>
</dbReference>
<feature type="transmembrane region" description="Helical" evidence="4">
    <location>
        <begin position="20"/>
        <end position="38"/>
    </location>
</feature>
<dbReference type="RefSeq" id="WP_422864899.1">
    <property type="nucleotide sequence ID" value="NZ_JAMSKV010000012.1"/>
</dbReference>
<dbReference type="PROSITE" id="PS51318">
    <property type="entry name" value="TAT"/>
    <property type="match status" value="1"/>
</dbReference>
<dbReference type="Gene3D" id="2.40.420.20">
    <property type="match status" value="1"/>
</dbReference>
<keyword evidence="4" id="KW-0472">Membrane</keyword>
<dbReference type="Pfam" id="PF25917">
    <property type="entry name" value="BSH_RND"/>
    <property type="match status" value="1"/>
</dbReference>
<comment type="subcellular location">
    <subcellularLocation>
        <location evidence="1">Cell envelope</location>
    </subcellularLocation>
</comment>
<keyword evidence="10" id="KW-1185">Reference proteome</keyword>
<evidence type="ECO:0000259" key="8">
    <source>
        <dbReference type="Pfam" id="PF25967"/>
    </source>
</evidence>
<sequence>MSELDDIVRSKQGLDRRRSIRIAAIAVLVLAAGGAVALRSSGGPVHAAAPPAFPPAQVTVSKPLQRMLGDRADFLGQFSAVDTLEVRAQVGGTLTEIHFTDGQIVHKGDLLFVIDPRPYQIKLAQATAQIRQAQARLALAGSELWRAQQLKKTDFGTGQSVDQRQADLQADQAALELANAQARDAALDLEYCQVRAPFTGRISAHRVAIGSLVSGSRGGTTGTTLLTTLVSLDPIHLDFDMSESDFLAYQADRAAHHSDAAPTVAIKLGSDKDYAHTGTLDFIDNALDRASGTIHARATVPNRDLSLYPGEFARLRVETAAPHPALLVPATAVVPDQSQHLLMTVSADNKVVPKIVTLGGNRGGLSIVTGGVSSNDTVIIDGLMHARPGAPVVPQTGAIRFDDRADTQD</sequence>
<gene>
    <name evidence="9" type="ORF">NFI95_13290</name>
</gene>
<comment type="caution">
    <text evidence="9">The sequence shown here is derived from an EMBL/GenBank/DDBJ whole genome shotgun (WGS) entry which is preliminary data.</text>
</comment>
<dbReference type="InterPro" id="IPR058624">
    <property type="entry name" value="MdtA-like_HH"/>
</dbReference>
<evidence type="ECO:0000256" key="2">
    <source>
        <dbReference type="ARBA" id="ARBA00009477"/>
    </source>
</evidence>
<evidence type="ECO:0000256" key="1">
    <source>
        <dbReference type="ARBA" id="ARBA00004196"/>
    </source>
</evidence>
<dbReference type="InterPro" id="IPR058625">
    <property type="entry name" value="MdtA-like_BSH"/>
</dbReference>
<proteinExistence type="inferred from homology"/>
<feature type="domain" description="Multidrug resistance protein MdtA-like alpha-helical hairpin" evidence="5">
    <location>
        <begin position="123"/>
        <end position="191"/>
    </location>
</feature>
<keyword evidence="4" id="KW-1133">Transmembrane helix</keyword>
<dbReference type="NCBIfam" id="TIGR01730">
    <property type="entry name" value="RND_mfp"/>
    <property type="match status" value="1"/>
</dbReference>
<evidence type="ECO:0000259" key="5">
    <source>
        <dbReference type="Pfam" id="PF25876"/>
    </source>
</evidence>
<evidence type="ECO:0000259" key="7">
    <source>
        <dbReference type="Pfam" id="PF25944"/>
    </source>
</evidence>
<dbReference type="InterPro" id="IPR058627">
    <property type="entry name" value="MdtA-like_C"/>
</dbReference>
<keyword evidence="4" id="KW-0812">Transmembrane</keyword>
<dbReference type="InterPro" id="IPR006311">
    <property type="entry name" value="TAT_signal"/>
</dbReference>
<comment type="similarity">
    <text evidence="2">Belongs to the membrane fusion protein (MFP) (TC 8.A.1) family.</text>
</comment>